<name>A0A517U1T7_9BACT</name>
<protein>
    <recommendedName>
        <fullName evidence="1">PPM-type phosphatase domain-containing protein</fullName>
    </recommendedName>
</protein>
<dbReference type="AlphaFoldDB" id="A0A517U1T7"/>
<evidence type="ECO:0000313" key="3">
    <source>
        <dbReference type="Proteomes" id="UP000317909"/>
    </source>
</evidence>
<dbReference type="Proteomes" id="UP000317909">
    <property type="component" value="Chromosome"/>
</dbReference>
<dbReference type="EMBL" id="CP036339">
    <property type="protein sequence ID" value="QDT74595.1"/>
    <property type="molecule type" value="Genomic_DNA"/>
</dbReference>
<feature type="domain" description="PPM-type phosphatase" evidence="1">
    <location>
        <begin position="11"/>
        <end position="229"/>
    </location>
</feature>
<proteinExistence type="predicted"/>
<sequence>MWRSICQSVPGRRHLIDDARCQDYGLARFAGDAARGALVACVSDGAGTAALGGHGARVVCESVVKLAGEHFEATRTRATVQASDVIEWCREARRIIEDAARHRQQPLRDYASTLCGAVIEARRSVFFQIGDGAIVARRHGAIGVVFWPQSGEYLNTTSFLTSDDYLARLQVCVIDGGFADVALFTDGVERLALQFDAQTPHLPFFLPLFAGVRAASDVDSLNGRLRQFLTSESVAAKNDDDKTLLLACRIADEVRHVA</sequence>
<dbReference type="InterPro" id="IPR001932">
    <property type="entry name" value="PPM-type_phosphatase-like_dom"/>
</dbReference>
<evidence type="ECO:0000259" key="1">
    <source>
        <dbReference type="Pfam" id="PF13672"/>
    </source>
</evidence>
<dbReference type="Pfam" id="PF13672">
    <property type="entry name" value="PP2C_2"/>
    <property type="match status" value="1"/>
</dbReference>
<keyword evidence="3" id="KW-1185">Reference proteome</keyword>
<organism evidence="2 3">
    <name type="scientific">Lacipirellula limnantheis</name>
    <dbReference type="NCBI Taxonomy" id="2528024"/>
    <lineage>
        <taxon>Bacteria</taxon>
        <taxon>Pseudomonadati</taxon>
        <taxon>Planctomycetota</taxon>
        <taxon>Planctomycetia</taxon>
        <taxon>Pirellulales</taxon>
        <taxon>Lacipirellulaceae</taxon>
        <taxon>Lacipirellula</taxon>
    </lineage>
</organism>
<dbReference type="OrthoDB" id="9805674at2"/>
<dbReference type="SUPFAM" id="SSF81606">
    <property type="entry name" value="PP2C-like"/>
    <property type="match status" value="1"/>
</dbReference>
<gene>
    <name evidence="2" type="ORF">I41_37920</name>
</gene>
<evidence type="ECO:0000313" key="2">
    <source>
        <dbReference type="EMBL" id="QDT74595.1"/>
    </source>
</evidence>
<reference evidence="2 3" key="1">
    <citation type="submission" date="2019-02" db="EMBL/GenBank/DDBJ databases">
        <title>Deep-cultivation of Planctomycetes and their phenomic and genomic characterization uncovers novel biology.</title>
        <authorList>
            <person name="Wiegand S."/>
            <person name="Jogler M."/>
            <person name="Boedeker C."/>
            <person name="Pinto D."/>
            <person name="Vollmers J."/>
            <person name="Rivas-Marin E."/>
            <person name="Kohn T."/>
            <person name="Peeters S.H."/>
            <person name="Heuer A."/>
            <person name="Rast P."/>
            <person name="Oberbeckmann S."/>
            <person name="Bunk B."/>
            <person name="Jeske O."/>
            <person name="Meyerdierks A."/>
            <person name="Storesund J.E."/>
            <person name="Kallscheuer N."/>
            <person name="Luecker S."/>
            <person name="Lage O.M."/>
            <person name="Pohl T."/>
            <person name="Merkel B.J."/>
            <person name="Hornburger P."/>
            <person name="Mueller R.-W."/>
            <person name="Bruemmer F."/>
            <person name="Labrenz M."/>
            <person name="Spormann A.M."/>
            <person name="Op den Camp H."/>
            <person name="Overmann J."/>
            <person name="Amann R."/>
            <person name="Jetten M.S.M."/>
            <person name="Mascher T."/>
            <person name="Medema M.H."/>
            <person name="Devos D.P."/>
            <person name="Kaster A.-K."/>
            <person name="Ovreas L."/>
            <person name="Rohde M."/>
            <person name="Galperin M.Y."/>
            <person name="Jogler C."/>
        </authorList>
    </citation>
    <scope>NUCLEOTIDE SEQUENCE [LARGE SCALE GENOMIC DNA]</scope>
    <source>
        <strain evidence="2 3">I41</strain>
    </source>
</reference>
<dbReference type="Gene3D" id="3.60.40.10">
    <property type="entry name" value="PPM-type phosphatase domain"/>
    <property type="match status" value="1"/>
</dbReference>
<dbReference type="InterPro" id="IPR036457">
    <property type="entry name" value="PPM-type-like_dom_sf"/>
</dbReference>
<dbReference type="KEGG" id="llh:I41_37920"/>
<accession>A0A517U1T7</accession>